<dbReference type="InterPro" id="IPR053876">
    <property type="entry name" value="Phage_int_M"/>
</dbReference>
<evidence type="ECO:0000313" key="9">
    <source>
        <dbReference type="EMBL" id="CDX20206.1"/>
    </source>
</evidence>
<keyword evidence="10" id="KW-1185">Reference proteome</keyword>
<dbReference type="PANTHER" id="PTHR30629:SF2">
    <property type="entry name" value="PROPHAGE INTEGRASE INTS-RELATED"/>
    <property type="match status" value="1"/>
</dbReference>
<proteinExistence type="inferred from homology"/>
<dbReference type="Pfam" id="PF22022">
    <property type="entry name" value="Phage_int_M"/>
    <property type="match status" value="1"/>
</dbReference>
<dbReference type="InterPro" id="IPR002104">
    <property type="entry name" value="Integrase_catalytic"/>
</dbReference>
<dbReference type="InterPro" id="IPR025166">
    <property type="entry name" value="Integrase_DNA_bind_dom"/>
</dbReference>
<reference evidence="10" key="1">
    <citation type="submission" date="2014-08" db="EMBL/GenBank/DDBJ databases">
        <authorList>
            <person name="Moulin L."/>
        </authorList>
    </citation>
    <scope>NUCLEOTIDE SEQUENCE [LARGE SCALE GENOMIC DNA]</scope>
</reference>
<dbReference type="PROSITE" id="PS51900">
    <property type="entry name" value="CB"/>
    <property type="match status" value="1"/>
</dbReference>
<protein>
    <submittedName>
        <fullName evidence="9">Putative integrase KpLE2 phage-like element</fullName>
    </submittedName>
</protein>
<evidence type="ECO:0000256" key="2">
    <source>
        <dbReference type="ARBA" id="ARBA00022908"/>
    </source>
</evidence>
<dbReference type="Gene3D" id="1.10.443.10">
    <property type="entry name" value="Intergrase catalytic core"/>
    <property type="match status" value="1"/>
</dbReference>
<dbReference type="PROSITE" id="PS51898">
    <property type="entry name" value="TYR_RECOMBINASE"/>
    <property type="match status" value="1"/>
</dbReference>
<evidence type="ECO:0000256" key="5">
    <source>
        <dbReference type="PROSITE-ProRule" id="PRU01248"/>
    </source>
</evidence>
<dbReference type="InterPro" id="IPR038488">
    <property type="entry name" value="Integrase_DNA-bd_sf"/>
</dbReference>
<gene>
    <name evidence="9" type="primary">intB</name>
    <name evidence="9" type="ORF">MPL3356_310038</name>
</gene>
<dbReference type="Gene3D" id="1.10.150.130">
    <property type="match status" value="1"/>
</dbReference>
<feature type="domain" description="Core-binding (CB)" evidence="8">
    <location>
        <begin position="95"/>
        <end position="176"/>
    </location>
</feature>
<feature type="region of interest" description="Disordered" evidence="6">
    <location>
        <begin position="413"/>
        <end position="436"/>
    </location>
</feature>
<evidence type="ECO:0000256" key="3">
    <source>
        <dbReference type="ARBA" id="ARBA00023125"/>
    </source>
</evidence>
<dbReference type="SUPFAM" id="SSF56349">
    <property type="entry name" value="DNA breaking-rejoining enzymes"/>
    <property type="match status" value="1"/>
</dbReference>
<dbReference type="GO" id="GO:0006310">
    <property type="term" value="P:DNA recombination"/>
    <property type="evidence" value="ECO:0007669"/>
    <property type="project" value="UniProtKB-KW"/>
</dbReference>
<organism evidence="9 10">
    <name type="scientific">Mesorhizobium plurifarium</name>
    <dbReference type="NCBI Taxonomy" id="69974"/>
    <lineage>
        <taxon>Bacteria</taxon>
        <taxon>Pseudomonadati</taxon>
        <taxon>Pseudomonadota</taxon>
        <taxon>Alphaproteobacteria</taxon>
        <taxon>Hyphomicrobiales</taxon>
        <taxon>Phyllobacteriaceae</taxon>
        <taxon>Mesorhizobium</taxon>
    </lineage>
</organism>
<dbReference type="CDD" id="cd00801">
    <property type="entry name" value="INT_P4_C"/>
    <property type="match status" value="1"/>
</dbReference>
<dbReference type="Pfam" id="PF00589">
    <property type="entry name" value="Phage_integrase"/>
    <property type="match status" value="1"/>
</dbReference>
<dbReference type="InterPro" id="IPR010998">
    <property type="entry name" value="Integrase_recombinase_N"/>
</dbReference>
<feature type="compositionally biased region" description="Basic residues" evidence="6">
    <location>
        <begin position="425"/>
        <end position="436"/>
    </location>
</feature>
<evidence type="ECO:0000256" key="6">
    <source>
        <dbReference type="SAM" id="MobiDB-lite"/>
    </source>
</evidence>
<evidence type="ECO:0000259" key="7">
    <source>
        <dbReference type="PROSITE" id="PS51898"/>
    </source>
</evidence>
<keyword evidence="4" id="KW-0233">DNA recombination</keyword>
<dbReference type="AlphaFoldDB" id="A0A090FMP2"/>
<dbReference type="InterPro" id="IPR050808">
    <property type="entry name" value="Phage_Integrase"/>
</dbReference>
<evidence type="ECO:0000256" key="1">
    <source>
        <dbReference type="ARBA" id="ARBA00008857"/>
    </source>
</evidence>
<dbReference type="Proteomes" id="UP000045285">
    <property type="component" value="Unassembled WGS sequence"/>
</dbReference>
<dbReference type="InterPro" id="IPR013762">
    <property type="entry name" value="Integrase-like_cat_sf"/>
</dbReference>
<feature type="domain" description="Tyr recombinase" evidence="7">
    <location>
        <begin position="200"/>
        <end position="380"/>
    </location>
</feature>
<dbReference type="Pfam" id="PF13356">
    <property type="entry name" value="Arm-DNA-bind_3"/>
    <property type="match status" value="1"/>
</dbReference>
<dbReference type="InterPro" id="IPR044068">
    <property type="entry name" value="CB"/>
</dbReference>
<dbReference type="GO" id="GO:0003677">
    <property type="term" value="F:DNA binding"/>
    <property type="evidence" value="ECO:0007669"/>
    <property type="project" value="UniProtKB-UniRule"/>
</dbReference>
<comment type="similarity">
    <text evidence="1">Belongs to the 'phage' integrase family.</text>
</comment>
<evidence type="ECO:0000259" key="8">
    <source>
        <dbReference type="PROSITE" id="PS51900"/>
    </source>
</evidence>
<evidence type="ECO:0000313" key="10">
    <source>
        <dbReference type="Proteomes" id="UP000045285"/>
    </source>
</evidence>
<evidence type="ECO:0000256" key="4">
    <source>
        <dbReference type="ARBA" id="ARBA00023172"/>
    </source>
</evidence>
<dbReference type="PANTHER" id="PTHR30629">
    <property type="entry name" value="PROPHAGE INTEGRASE"/>
    <property type="match status" value="1"/>
</dbReference>
<sequence>MALSDVKCRNIRPASKLQKLSDGGGLQLWVQPSGTRLWRLAYRFGGKQKLLSLGSYPVISLADARQARDEAKRLLKAGADPAQQRKFQKANSPKDTFRSIADEYVEKLKKEGRADRTISKVKWLLDFAYPTIGAKCIREIDTASILTALRRVEVRGRYESARRLRSTIGTVFRFAIATARAEADPTIALRGALISPTVTPRAAITDPKALGGLLRAIDAFDGQPTTRAALKLIALLFPRPGELRAAEWKEFDFESSVWIIPEARMKMRRPHRVPLSRQALSVLASLREISGGGSLLVPSVRSVSRPISDNTVNAALRRMGYGKEEATAHGFRATASTLLNECGKWHPDAIERQLAHIENNNVRRAYARAEHWEERVKMMQWWADYLDDLESKNARVISIVGRGKPVVHARPRESTWDPTATVHQTSKRISKLRKSH</sequence>
<accession>A0A090FMP2</accession>
<dbReference type="InterPro" id="IPR011010">
    <property type="entry name" value="DNA_brk_join_enz"/>
</dbReference>
<dbReference type="GO" id="GO:0015074">
    <property type="term" value="P:DNA integration"/>
    <property type="evidence" value="ECO:0007669"/>
    <property type="project" value="UniProtKB-KW"/>
</dbReference>
<keyword evidence="3 5" id="KW-0238">DNA-binding</keyword>
<dbReference type="Gene3D" id="3.30.160.390">
    <property type="entry name" value="Integrase, DNA-binding domain"/>
    <property type="match status" value="1"/>
</dbReference>
<dbReference type="EMBL" id="CCMZ01000025">
    <property type="protein sequence ID" value="CDX20206.1"/>
    <property type="molecule type" value="Genomic_DNA"/>
</dbReference>
<name>A0A090FMP2_MESPL</name>
<keyword evidence="2" id="KW-0229">DNA integration</keyword>